<evidence type="ECO:0000259" key="3">
    <source>
        <dbReference type="PROSITE" id="PS51651"/>
    </source>
</evidence>
<dbReference type="STRING" id="984486.A0A1E3QMJ8"/>
<evidence type="ECO:0000313" key="5">
    <source>
        <dbReference type="Proteomes" id="UP000094336"/>
    </source>
</evidence>
<protein>
    <recommendedName>
        <fullName evidence="3">DOCKER domain-containing protein</fullName>
    </recommendedName>
</protein>
<proteinExistence type="inferred from homology"/>
<dbReference type="PROSITE" id="PS51651">
    <property type="entry name" value="DOCKER"/>
    <property type="match status" value="1"/>
</dbReference>
<feature type="region of interest" description="Disordered" evidence="2">
    <location>
        <begin position="1811"/>
        <end position="1834"/>
    </location>
</feature>
<dbReference type="PANTHER" id="PTHR45653:SF10">
    <property type="entry name" value="MYOBLAST CITY, ISOFORM B"/>
    <property type="match status" value="1"/>
</dbReference>
<name>A0A1E3QMJ8_9ASCO</name>
<dbReference type="GO" id="GO:0031267">
    <property type="term" value="F:small GTPase binding"/>
    <property type="evidence" value="ECO:0007669"/>
    <property type="project" value="TreeGrafter"/>
</dbReference>
<dbReference type="Pfam" id="PF16172">
    <property type="entry name" value="DOCK_N"/>
    <property type="match status" value="1"/>
</dbReference>
<dbReference type="Gene3D" id="1.20.58.740">
    <property type="match status" value="1"/>
</dbReference>
<evidence type="ECO:0000256" key="2">
    <source>
        <dbReference type="SAM" id="MobiDB-lite"/>
    </source>
</evidence>
<dbReference type="InterPro" id="IPR046773">
    <property type="entry name" value="DOCKER_Lobe_C"/>
</dbReference>
<dbReference type="EMBL" id="KV454434">
    <property type="protein sequence ID" value="ODQ78858.1"/>
    <property type="molecule type" value="Genomic_DNA"/>
</dbReference>
<dbReference type="Pfam" id="PF20421">
    <property type="entry name" value="DHR-2_Lobe_C"/>
    <property type="match status" value="1"/>
</dbReference>
<dbReference type="InterPro" id="IPR043162">
    <property type="entry name" value="DOCK_C_lobe_C"/>
</dbReference>
<gene>
    <name evidence="4" type="ORF">BABINDRAFT_162531</name>
</gene>
<keyword evidence="5" id="KW-1185">Reference proteome</keyword>
<evidence type="ECO:0000256" key="1">
    <source>
        <dbReference type="PROSITE-ProRule" id="PRU00984"/>
    </source>
</evidence>
<evidence type="ECO:0000313" key="4">
    <source>
        <dbReference type="EMBL" id="ODQ78858.1"/>
    </source>
</evidence>
<dbReference type="GO" id="GO:0005737">
    <property type="term" value="C:cytoplasm"/>
    <property type="evidence" value="ECO:0007669"/>
    <property type="project" value="TreeGrafter"/>
</dbReference>
<accession>A0A1E3QMJ8</accession>
<organism evidence="4 5">
    <name type="scientific">Babjeviella inositovora NRRL Y-12698</name>
    <dbReference type="NCBI Taxonomy" id="984486"/>
    <lineage>
        <taxon>Eukaryota</taxon>
        <taxon>Fungi</taxon>
        <taxon>Dikarya</taxon>
        <taxon>Ascomycota</taxon>
        <taxon>Saccharomycotina</taxon>
        <taxon>Pichiomycetes</taxon>
        <taxon>Serinales incertae sedis</taxon>
        <taxon>Babjeviella</taxon>
    </lineage>
</organism>
<comment type="similarity">
    <text evidence="1">Belongs to the DOCK family.</text>
</comment>
<dbReference type="Gene3D" id="1.25.40.410">
    <property type="match status" value="1"/>
</dbReference>
<dbReference type="InterPro" id="IPR026791">
    <property type="entry name" value="DOCK"/>
</dbReference>
<dbReference type="InterPro" id="IPR057500">
    <property type="entry name" value="C2_DCK1_4th"/>
</dbReference>
<dbReference type="PANTHER" id="PTHR45653">
    <property type="entry name" value="DEDICATOR OF CYTOKINESIS"/>
    <property type="match status" value="1"/>
</dbReference>
<reference evidence="5" key="1">
    <citation type="submission" date="2016-05" db="EMBL/GenBank/DDBJ databases">
        <title>Comparative genomics of biotechnologically important yeasts.</title>
        <authorList>
            <consortium name="DOE Joint Genome Institute"/>
            <person name="Riley R."/>
            <person name="Haridas S."/>
            <person name="Wolfe K.H."/>
            <person name="Lopes M.R."/>
            <person name="Hittinger C.T."/>
            <person name="Goker M."/>
            <person name="Salamov A."/>
            <person name="Wisecaver J."/>
            <person name="Long T.M."/>
            <person name="Aerts A.L."/>
            <person name="Barry K."/>
            <person name="Choi C."/>
            <person name="Clum A."/>
            <person name="Coughlan A.Y."/>
            <person name="Deshpande S."/>
            <person name="Douglass A.P."/>
            <person name="Hanson S.J."/>
            <person name="Klenk H.-P."/>
            <person name="Labutti K."/>
            <person name="Lapidus A."/>
            <person name="Lindquist E."/>
            <person name="Lipzen A."/>
            <person name="Meier-Kolthoff J.P."/>
            <person name="Ohm R.A."/>
            <person name="Otillar R.P."/>
            <person name="Pangilinan J."/>
            <person name="Peng Y."/>
            <person name="Rokas A."/>
            <person name="Rosa C.A."/>
            <person name="Scheuner C."/>
            <person name="Sibirny A.A."/>
            <person name="Slot J.C."/>
            <person name="Stielow J.B."/>
            <person name="Sun H."/>
            <person name="Kurtzman C.P."/>
            <person name="Blackwell M."/>
            <person name="Grigoriev I.V."/>
            <person name="Jeffries T.W."/>
        </authorList>
    </citation>
    <scope>NUCLEOTIDE SEQUENCE [LARGE SCALE GENOMIC DNA]</scope>
    <source>
        <strain evidence="5">NRRL Y-12698</strain>
    </source>
</reference>
<dbReference type="GO" id="GO:0005085">
    <property type="term" value="F:guanyl-nucleotide exchange factor activity"/>
    <property type="evidence" value="ECO:0007669"/>
    <property type="project" value="InterPro"/>
</dbReference>
<dbReference type="GeneID" id="30147249"/>
<dbReference type="Pfam" id="PF23554">
    <property type="entry name" value="TPR_DOCK"/>
    <property type="match status" value="1"/>
</dbReference>
<dbReference type="InterPro" id="IPR043161">
    <property type="entry name" value="DOCK_C_lobe_A"/>
</dbReference>
<dbReference type="Pfam" id="PF25338">
    <property type="entry name" value="C2_DCK_4th"/>
    <property type="match status" value="1"/>
</dbReference>
<feature type="domain" description="DOCKER" evidence="3">
    <location>
        <begin position="1366"/>
        <end position="1772"/>
    </location>
</feature>
<dbReference type="GO" id="GO:0007264">
    <property type="term" value="P:small GTPase-mediated signal transduction"/>
    <property type="evidence" value="ECO:0007669"/>
    <property type="project" value="InterPro"/>
</dbReference>
<dbReference type="RefSeq" id="XP_018984186.1">
    <property type="nucleotide sequence ID" value="XM_019129396.1"/>
</dbReference>
<dbReference type="GO" id="GO:0005886">
    <property type="term" value="C:plasma membrane"/>
    <property type="evidence" value="ECO:0007669"/>
    <property type="project" value="TreeGrafter"/>
</dbReference>
<dbReference type="OrthoDB" id="18896at2759"/>
<dbReference type="InterPro" id="IPR032376">
    <property type="entry name" value="DOCK_N"/>
</dbReference>
<dbReference type="InterPro" id="IPR027357">
    <property type="entry name" value="DOCKER_dom"/>
</dbReference>
<sequence>MSSWKPLTSFLHGKMVKAFLPCDKHANLPPVYTNIYPGDDIYVFETQGDKWGRAYVATFPFPHEFSVTTIDLDRLPEPKIIVAIIPLSHMRLIEEIPVTDNDKIFLSTNSHALTPTILDIELGNDAAVNGQENVHNKKKGRPPLPILRVDHSDLPTEISAAIVSLNNHIYALYAMGEFNLFHKLTHLYNELDELRIKITYTLCTSSEMEAAFKFAAVILGKISKLLGLRDLKSSQNNFTANSDTQGYEAILARDANTGEMFDKSNHPTPAIIAANQLLFALTPNYPITDSIVSSLAPYKNKKLIKVPPSHILVDFKEVEGEHHLTPSGFSGMTAYLYLRSQKKRLTEAFAIHIDPSQQFSLENLSAALFKNIPATEIDTGRIYLVAVLTEDIIVNKTIRTIKQGIAAGVTDISRIFSRHKGALASGEAHKFNIRLYGSHFANSGEQTAALVDQNNGWGELVDRIISGSNKGIAINPRARKLTVSVKEFKNELIGDDYEVTQTKLNSVGEEISSNPIAPIRSFYYDPLGKNYERVYMRVGKVQLLGAGAPRDAFVTIEISTSNRHVSFAKGTNQKPEQTWRFVSTRCSEAVGEIIKINGIEHLSSSDERVKITCYVNGDVYGTNTLKIKESGYIVVNENGLTFEMHSSAGQPTASVELYTEYIGKTYNIDAAVKSILTWESNPATFHTMLDILSTKFRRIELSSYIKYFPELVCNLLKLLKKGSDDNTPALQKEAFQALVHLLDVVVARQDQYVYLFDSFVEQETQHSTLPLIGHKVCLLMGEVFKKADTEWNHVGRALCRVASLLCQISVMATAEENATEFVEDTKIMLWSCNRFLKMPGEGLIADQILILDVIDYCYHTFAKYFPRQRIAYIVKQTADALGTRGLGTKDATSAVTKKRSKEHGLVIAKMLLIRRLLDSWLLDTAECRNILIVDALDWALQVLTHLSVDVDAARLANGVLARIFTIVWDEIVTPEDKSGDYICYGIARLLPALSKIFNVYLDYCRNNGLFKAKRTFSQLFPCEYPFKDITMDSMVNAEVFVEVLMEMATLFAFSAKIGAYIAGEAGFVGIFAKISPLDEIFVSDYYIKVFADNDIYGLIRTVKHLNQAKFFPRQKWLSLHAVLSDAGVTAFELLKRKMLKYYIPSVENSEQFNRSLWGNYLKTLFRIGHSMPVSICHLSEIPRKGCWKITGDIRDRVAVMVEDCWAELGWDSLPEDYARFHLAKVGGYQSEFIVADYGILQDLIFYSLQRHTHSQSLGVDVLWSLIVSELLVSENLLGFEKECIIGLYDIYHSENYKPGRYEQKNLIKFLKSKRVDPEDESYPVIHSFINSLAEFLEILDHLNNVPLGDEFDDDRTSHKLNIKGLLMNVEKPELLQSFINEMYENNIAKSNYIQAALSMKLLADTIDWSVSVMLPASYKPDFPAQSSFKRKEALFNTIAVNYVKGNRYEKALEIYLELCEAHNTHTLDLKSLSDIHHKLSKIYADLESLDRLTPSYFRIAFIGSGFPKSIRGKQYIYEGLPFEHITSIHQRLLKIHPGARIITTDEEAKSFLANEQNGRYLHITTVEPSRDINTNFYSLGHKRFAENKDLKFFTVKKRLPGSTSVLDFWSEETTYESEKTFPTLMNRSVIANIATVKLSPIENALRSFSDKIGDLRSVFELVKNTIDEGGDTSVVFGELSRQCSGTIDSPVNGGVHQYKLFFKNTASEDPNYAYQLELLRSGFTDLAIILNRLLTLHGKLVPVQLKASHNSMVELFHKNFKDELDELKNDPDYDGSSFMDRFVGDRSSVLPSTNSNMSLLGRSMAGSSAQSLISGSSGSSVSRRNGYRSTMIRD</sequence>
<dbReference type="InterPro" id="IPR056372">
    <property type="entry name" value="TPR_DOCK"/>
</dbReference>
<dbReference type="CDD" id="cd11684">
    <property type="entry name" value="DHR2_DOCK"/>
    <property type="match status" value="1"/>
</dbReference>
<dbReference type="Proteomes" id="UP000094336">
    <property type="component" value="Unassembled WGS sequence"/>
</dbReference>